<proteinExistence type="predicted"/>
<feature type="compositionally biased region" description="Low complexity" evidence="1">
    <location>
        <begin position="47"/>
        <end position="59"/>
    </location>
</feature>
<feature type="compositionally biased region" description="Polar residues" evidence="1">
    <location>
        <begin position="31"/>
        <end position="46"/>
    </location>
</feature>
<reference evidence="2" key="1">
    <citation type="submission" date="2021-03" db="EMBL/GenBank/DDBJ databases">
        <title>Chromosome level genome of the anhydrobiotic midge Polypedilum vanderplanki.</title>
        <authorList>
            <person name="Yoshida Y."/>
            <person name="Kikawada T."/>
            <person name="Gusev O."/>
        </authorList>
    </citation>
    <scope>NUCLEOTIDE SEQUENCE</scope>
    <source>
        <strain evidence="2">NIAS01</strain>
        <tissue evidence="2">Whole body or cell culture</tissue>
    </source>
</reference>
<sequence length="215" mass="23663">MNRVPRTQSSNIYQQSHISSDVERTLNFTPRRSRISRNNVQSSSEMLSSTVGQSSSSSLTATATVPSIPSLQSTLNFASENYRTARVARLAARARIAEQAGQSTSRTVTTANAAAGSYHHQPVPTRLSRRRNAIDSPAVPPQQSHIPRPVRAVRMNPTVITIDDSGSESFDSQSTSPFVAPMPRRFVVSRDDLDTVGPISRFTRHARRQYQNGDL</sequence>
<dbReference type="EMBL" id="JADBJN010000001">
    <property type="protein sequence ID" value="KAG5681198.1"/>
    <property type="molecule type" value="Genomic_DNA"/>
</dbReference>
<protein>
    <submittedName>
        <fullName evidence="2">Uncharacterized protein</fullName>
    </submittedName>
</protein>
<gene>
    <name evidence="2" type="ORF">PVAND_010655</name>
</gene>
<evidence type="ECO:0000256" key="1">
    <source>
        <dbReference type="SAM" id="MobiDB-lite"/>
    </source>
</evidence>
<dbReference type="Proteomes" id="UP001107558">
    <property type="component" value="Chromosome 1"/>
</dbReference>
<organism evidence="2 3">
    <name type="scientific">Polypedilum vanderplanki</name>
    <name type="common">Sleeping chironomid midge</name>
    <dbReference type="NCBI Taxonomy" id="319348"/>
    <lineage>
        <taxon>Eukaryota</taxon>
        <taxon>Metazoa</taxon>
        <taxon>Ecdysozoa</taxon>
        <taxon>Arthropoda</taxon>
        <taxon>Hexapoda</taxon>
        <taxon>Insecta</taxon>
        <taxon>Pterygota</taxon>
        <taxon>Neoptera</taxon>
        <taxon>Endopterygota</taxon>
        <taxon>Diptera</taxon>
        <taxon>Nematocera</taxon>
        <taxon>Chironomoidea</taxon>
        <taxon>Chironomidae</taxon>
        <taxon>Chironominae</taxon>
        <taxon>Polypedilum</taxon>
        <taxon>Polypedilum</taxon>
    </lineage>
</organism>
<comment type="caution">
    <text evidence="2">The sequence shown here is derived from an EMBL/GenBank/DDBJ whole genome shotgun (WGS) entry which is preliminary data.</text>
</comment>
<feature type="region of interest" description="Disordered" evidence="1">
    <location>
        <begin position="31"/>
        <end position="59"/>
    </location>
</feature>
<evidence type="ECO:0000313" key="3">
    <source>
        <dbReference type="Proteomes" id="UP001107558"/>
    </source>
</evidence>
<name>A0A9J6CI02_POLVA</name>
<accession>A0A9J6CI02</accession>
<dbReference type="AlphaFoldDB" id="A0A9J6CI02"/>
<evidence type="ECO:0000313" key="2">
    <source>
        <dbReference type="EMBL" id="KAG5681198.1"/>
    </source>
</evidence>
<keyword evidence="3" id="KW-1185">Reference proteome</keyword>